<keyword evidence="1" id="KW-0812">Transmembrane</keyword>
<gene>
    <name evidence="2" type="ORF">GMI68_06275</name>
    <name evidence="3" type="ORF">J7S26_02755</name>
</gene>
<evidence type="ECO:0000256" key="1">
    <source>
        <dbReference type="SAM" id="Phobius"/>
    </source>
</evidence>
<keyword evidence="1" id="KW-1133">Transmembrane helix</keyword>
<reference evidence="2 4" key="1">
    <citation type="submission" date="2019-11" db="EMBL/GenBank/DDBJ databases">
        <title>Eggerthellaceae novel genus isolated from the rectal contents of marmort.</title>
        <authorList>
            <person name="Zhang G."/>
        </authorList>
    </citation>
    <scope>NUCLEOTIDE SEQUENCE [LARGE SCALE GENOMIC DNA]</scope>
    <source>
        <strain evidence="4">zg-886</strain>
        <strain evidence="2">Zg-886</strain>
    </source>
</reference>
<protein>
    <submittedName>
        <fullName evidence="3">Viscotoxin-A3</fullName>
    </submittedName>
</protein>
<evidence type="ECO:0000313" key="2">
    <source>
        <dbReference type="EMBL" id="NHM14372.1"/>
    </source>
</evidence>
<feature type="transmembrane region" description="Helical" evidence="1">
    <location>
        <begin position="66"/>
        <end position="88"/>
    </location>
</feature>
<organism evidence="3 5">
    <name type="scientific">Xiamenia xianingshaonis</name>
    <dbReference type="NCBI Taxonomy" id="2682776"/>
    <lineage>
        <taxon>Bacteria</taxon>
        <taxon>Bacillati</taxon>
        <taxon>Actinomycetota</taxon>
        <taxon>Coriobacteriia</taxon>
        <taxon>Eggerthellales</taxon>
        <taxon>Eggerthellaceae</taxon>
        <taxon>Xiamenia</taxon>
    </lineage>
</organism>
<evidence type="ECO:0000313" key="5">
    <source>
        <dbReference type="Proteomes" id="UP000671910"/>
    </source>
</evidence>
<dbReference type="RefSeq" id="WP_165059077.1">
    <property type="nucleotide sequence ID" value="NZ_CP072829.1"/>
</dbReference>
<feature type="transmembrane region" description="Helical" evidence="1">
    <location>
        <begin position="113"/>
        <end position="132"/>
    </location>
</feature>
<accession>A0A9E6MRE3</accession>
<dbReference type="EMBL" id="WPCR01000007">
    <property type="protein sequence ID" value="NHM14372.1"/>
    <property type="molecule type" value="Genomic_DNA"/>
</dbReference>
<evidence type="ECO:0000313" key="4">
    <source>
        <dbReference type="Proteomes" id="UP000636394"/>
    </source>
</evidence>
<dbReference type="Proteomes" id="UP000636394">
    <property type="component" value="Unassembled WGS sequence"/>
</dbReference>
<dbReference type="EMBL" id="CP072829">
    <property type="protein sequence ID" value="QTU84851.1"/>
    <property type="molecule type" value="Genomic_DNA"/>
</dbReference>
<feature type="transmembrane region" description="Helical" evidence="1">
    <location>
        <begin position="24"/>
        <end position="46"/>
    </location>
</feature>
<evidence type="ECO:0000313" key="3">
    <source>
        <dbReference type="EMBL" id="QTU84851.1"/>
    </source>
</evidence>
<dbReference type="AlphaFoldDB" id="A0A9E6MRE3"/>
<proteinExistence type="predicted"/>
<name>A0A9E6MRE3_9ACTN</name>
<keyword evidence="4" id="KW-1185">Reference proteome</keyword>
<dbReference type="KEGG" id="ebz:J7S26_02755"/>
<dbReference type="Proteomes" id="UP000671910">
    <property type="component" value="Chromosome"/>
</dbReference>
<reference evidence="3" key="2">
    <citation type="submission" date="2021-04" db="EMBL/GenBank/DDBJ databases">
        <title>Novel species in family Eggerthellaceae.</title>
        <authorList>
            <person name="Zhang G."/>
        </authorList>
    </citation>
    <scope>NUCLEOTIDE SEQUENCE</scope>
    <source>
        <strain evidence="3">Zg-886</strain>
    </source>
</reference>
<sequence length="142" mass="15648">MAELTDEQIAREEEFLKGLPRVNLGALFMPPVWGAAHGFWVTLLFYPAWLLADNCFFAAYCNPSVLSIGVAVLVFVSLLVVTVVFAIVSQPIAAHRAENAGVSRERYLKRQRAWAVACIVAGLVMIAAATYYNLAFRPPFEA</sequence>
<keyword evidence="1" id="KW-0472">Membrane</keyword>